<comment type="caution">
    <text evidence="9">The sequence shown here is derived from an EMBL/GenBank/DDBJ whole genome shotgun (WGS) entry which is preliminary data.</text>
</comment>
<feature type="signal peptide" evidence="7">
    <location>
        <begin position="1"/>
        <end position="30"/>
    </location>
</feature>
<dbReference type="EMBL" id="JBHSIT010000008">
    <property type="protein sequence ID" value="MFC4910894.1"/>
    <property type="molecule type" value="Genomic_DNA"/>
</dbReference>
<comment type="subcellular location">
    <subcellularLocation>
        <location evidence="1">Cell membrane</location>
        <topology evidence="1">Multi-pass membrane protein</topology>
    </subcellularLocation>
</comment>
<evidence type="ECO:0000313" key="10">
    <source>
        <dbReference type="Proteomes" id="UP001595872"/>
    </source>
</evidence>
<dbReference type="RefSeq" id="WP_378259547.1">
    <property type="nucleotide sequence ID" value="NZ_JBHSIT010000008.1"/>
</dbReference>
<reference evidence="10" key="1">
    <citation type="journal article" date="2019" name="Int. J. Syst. Evol. Microbiol.">
        <title>The Global Catalogue of Microorganisms (GCM) 10K type strain sequencing project: providing services to taxonomists for standard genome sequencing and annotation.</title>
        <authorList>
            <consortium name="The Broad Institute Genomics Platform"/>
            <consortium name="The Broad Institute Genome Sequencing Center for Infectious Disease"/>
            <person name="Wu L."/>
            <person name="Ma J."/>
        </authorList>
    </citation>
    <scope>NUCLEOTIDE SEQUENCE [LARGE SCALE GENOMIC DNA]</scope>
    <source>
        <strain evidence="10">KLKA75</strain>
    </source>
</reference>
<feature type="transmembrane region" description="Helical" evidence="6">
    <location>
        <begin position="304"/>
        <end position="324"/>
    </location>
</feature>
<keyword evidence="2" id="KW-1003">Cell membrane</keyword>
<evidence type="ECO:0000256" key="4">
    <source>
        <dbReference type="ARBA" id="ARBA00022989"/>
    </source>
</evidence>
<dbReference type="Pfam" id="PF02687">
    <property type="entry name" value="FtsX"/>
    <property type="match status" value="1"/>
</dbReference>
<evidence type="ECO:0000256" key="2">
    <source>
        <dbReference type="ARBA" id="ARBA00022475"/>
    </source>
</evidence>
<feature type="transmembrane region" description="Helical" evidence="6">
    <location>
        <begin position="345"/>
        <end position="367"/>
    </location>
</feature>
<protein>
    <submittedName>
        <fullName evidence="9">FtsX-like permease family protein</fullName>
    </submittedName>
</protein>
<feature type="transmembrane region" description="Helical" evidence="6">
    <location>
        <begin position="458"/>
        <end position="478"/>
    </location>
</feature>
<evidence type="ECO:0000313" key="9">
    <source>
        <dbReference type="EMBL" id="MFC4910894.1"/>
    </source>
</evidence>
<dbReference type="Proteomes" id="UP001595872">
    <property type="component" value="Unassembled WGS sequence"/>
</dbReference>
<feature type="chain" id="PRO_5045927832" evidence="7">
    <location>
        <begin position="31"/>
        <end position="881"/>
    </location>
</feature>
<feature type="transmembrane region" description="Helical" evidence="6">
    <location>
        <begin position="379"/>
        <end position="403"/>
    </location>
</feature>
<evidence type="ECO:0000256" key="1">
    <source>
        <dbReference type="ARBA" id="ARBA00004651"/>
    </source>
</evidence>
<keyword evidence="7" id="KW-0732">Signal</keyword>
<feature type="transmembrane region" description="Helical" evidence="6">
    <location>
        <begin position="750"/>
        <end position="770"/>
    </location>
</feature>
<evidence type="ECO:0000256" key="5">
    <source>
        <dbReference type="ARBA" id="ARBA00023136"/>
    </source>
</evidence>
<keyword evidence="4 6" id="KW-1133">Transmembrane helix</keyword>
<dbReference type="InterPro" id="IPR003838">
    <property type="entry name" value="ABC3_permease_C"/>
</dbReference>
<feature type="transmembrane region" description="Helical" evidence="6">
    <location>
        <begin position="424"/>
        <end position="442"/>
    </location>
</feature>
<name>A0ABV9U4X6_9ACTN</name>
<sequence length="881" mass="92573">MNGPRLRLARTHWAALLAVTVMAAVTTALAVVFPARAVHGYDRAAAGLLGGRDASVTVSGEAGGPIGLGMFPNPAGMAPQGDTWHGMMPARLARATQGADAFAFASGARIARPAGQRPAVLGLTANSEPTGPYRAVQGPAYPDPARPEIAITPETAAQFGLKIGSVVRFDHGAAPIDLTVSQIIRPNDPGDGYWAARGSTVNPHVEVSGNGSEVLVGGALMNSAAYSQFLTRYNGKFTYTWRFPLNPGGITASGMPDLSRDLDRYRVAVAGRQDIFPCQVQTPLDTRIKDFVGQYATAQVITGLAFSGLAAVLVGALLLGLALFTERLRGALGVMRARGSSLFQLCRTVGWLTAPTLLPGAAIGYGAGLLVHAGPTQIVSAYLAAIVAVLAVGFPCVLAARWNRGATLTTRRPETVTPKASRRRLVLELLVLALAVISLVVLRRRGLAAQAQLGADPLVWAVPVLLGVASALIVLRGFPWPLRLAGRLFGRGRSMVGFVGFARASRQQVVTALPLVVLLLAAAVAGFGATVDAALQRGQGTGAWYAVGSDAQVTATQFDYRLPQWLRSVRGVTAAVPLRSIPDASVGGAAGEGKPEVTVLAVDLNALRAIAGGAARFVPDAPSDPDAMLVSPAAVQYVGTKPTTLNWFNKVLPVRPAGIVNRFPGQDATTPYVIIPYQRLRDIDSFPTRVFVQGRGIDRAALDRTARKAVPDFAANSIGPSFIRYQGDVEKQLKQGPMVRVVHQAFADCALIVVVYGLLSVLLVLLVGARERGRAIAHLEVLGLSRAQRRTLALIEIGPVVLCAVLGGWLVGMLLPRLTGPVVNLRPYTLGFAASNHAVEPLHLAALAAVLAVAGLAAVLVDRLFDARHRLGEVLRTGEET</sequence>
<evidence type="ECO:0000259" key="8">
    <source>
        <dbReference type="Pfam" id="PF02687"/>
    </source>
</evidence>
<feature type="transmembrane region" description="Helical" evidence="6">
    <location>
        <begin position="842"/>
        <end position="861"/>
    </location>
</feature>
<keyword evidence="10" id="KW-1185">Reference proteome</keyword>
<gene>
    <name evidence="9" type="ORF">ACFPCY_26520</name>
</gene>
<evidence type="ECO:0000256" key="6">
    <source>
        <dbReference type="SAM" id="Phobius"/>
    </source>
</evidence>
<keyword evidence="5 6" id="KW-0472">Membrane</keyword>
<accession>A0ABV9U4X6</accession>
<feature type="transmembrane region" description="Helical" evidence="6">
    <location>
        <begin position="791"/>
        <end position="815"/>
    </location>
</feature>
<feature type="transmembrane region" description="Helical" evidence="6">
    <location>
        <begin position="509"/>
        <end position="529"/>
    </location>
</feature>
<evidence type="ECO:0000256" key="3">
    <source>
        <dbReference type="ARBA" id="ARBA00022692"/>
    </source>
</evidence>
<organism evidence="9 10">
    <name type="scientific">Actinomadura gamaensis</name>
    <dbReference type="NCBI Taxonomy" id="1763541"/>
    <lineage>
        <taxon>Bacteria</taxon>
        <taxon>Bacillati</taxon>
        <taxon>Actinomycetota</taxon>
        <taxon>Actinomycetes</taxon>
        <taxon>Streptosporangiales</taxon>
        <taxon>Thermomonosporaceae</taxon>
        <taxon>Actinomadura</taxon>
    </lineage>
</organism>
<proteinExistence type="predicted"/>
<evidence type="ECO:0000256" key="7">
    <source>
        <dbReference type="SAM" id="SignalP"/>
    </source>
</evidence>
<feature type="domain" description="ABC3 transporter permease C-terminal" evidence="8">
    <location>
        <begin position="750"/>
        <end position="859"/>
    </location>
</feature>
<keyword evidence="3 6" id="KW-0812">Transmembrane</keyword>